<dbReference type="RefSeq" id="XP_031025599.1">
    <property type="nucleotide sequence ID" value="XM_031168391.1"/>
</dbReference>
<dbReference type="SUPFAM" id="SSF48452">
    <property type="entry name" value="TPR-like"/>
    <property type="match status" value="1"/>
</dbReference>
<keyword evidence="7" id="KW-0539">Nucleus</keyword>
<evidence type="ECO:0008006" key="11">
    <source>
        <dbReference type="Google" id="ProtNLM"/>
    </source>
</evidence>
<dbReference type="Gene3D" id="1.25.40.10">
    <property type="entry name" value="Tetratricopeptide repeat domain"/>
    <property type="match status" value="2"/>
</dbReference>
<dbReference type="GO" id="GO:0005685">
    <property type="term" value="C:U1 snRNP"/>
    <property type="evidence" value="ECO:0007669"/>
    <property type="project" value="TreeGrafter"/>
</dbReference>
<dbReference type="GO" id="GO:0000243">
    <property type="term" value="C:commitment complex"/>
    <property type="evidence" value="ECO:0007669"/>
    <property type="project" value="TreeGrafter"/>
</dbReference>
<name>A0A507CAJ7_9FUNG</name>
<organism evidence="9 10">
    <name type="scientific">Synchytrium microbalum</name>
    <dbReference type="NCBI Taxonomy" id="1806994"/>
    <lineage>
        <taxon>Eukaryota</taxon>
        <taxon>Fungi</taxon>
        <taxon>Fungi incertae sedis</taxon>
        <taxon>Chytridiomycota</taxon>
        <taxon>Chytridiomycota incertae sedis</taxon>
        <taxon>Chytridiomycetes</taxon>
        <taxon>Synchytriales</taxon>
        <taxon>Synchytriaceae</taxon>
        <taxon>Synchytrium</taxon>
    </lineage>
</organism>
<comment type="similarity">
    <text evidence="8">Belongs to the PRP39 family.</text>
</comment>
<dbReference type="Pfam" id="PF23241">
    <property type="entry name" value="HAT_PRP39_C"/>
    <property type="match status" value="1"/>
</dbReference>
<dbReference type="GO" id="GO:0030627">
    <property type="term" value="F:pre-mRNA 5'-splice site binding"/>
    <property type="evidence" value="ECO:0007669"/>
    <property type="project" value="TreeGrafter"/>
</dbReference>
<evidence type="ECO:0000256" key="7">
    <source>
        <dbReference type="ARBA" id="ARBA00023242"/>
    </source>
</evidence>
<dbReference type="InterPro" id="IPR018000">
    <property type="entry name" value="Neurotransmitter_ion_chnl_CS"/>
</dbReference>
<accession>A0A507CAJ7</accession>
<dbReference type="FunFam" id="1.25.40.10:FF:000064">
    <property type="entry name" value="Putative pre-mrna-processing factor 39"/>
    <property type="match status" value="1"/>
</dbReference>
<dbReference type="InterPro" id="IPR003107">
    <property type="entry name" value="HAT"/>
</dbReference>
<dbReference type="OrthoDB" id="10265668at2759"/>
<dbReference type="STRING" id="1806994.A0A507CAJ7"/>
<keyword evidence="6" id="KW-0508">mRNA splicing</keyword>
<comment type="caution">
    <text evidence="9">The sequence shown here is derived from an EMBL/GenBank/DDBJ whole genome shotgun (WGS) entry which is preliminary data.</text>
</comment>
<dbReference type="GO" id="GO:0000395">
    <property type="term" value="P:mRNA 5'-splice site recognition"/>
    <property type="evidence" value="ECO:0007669"/>
    <property type="project" value="TreeGrafter"/>
</dbReference>
<evidence type="ECO:0000256" key="2">
    <source>
        <dbReference type="ARBA" id="ARBA00004370"/>
    </source>
</evidence>
<evidence type="ECO:0000256" key="4">
    <source>
        <dbReference type="ARBA" id="ARBA00022737"/>
    </source>
</evidence>
<evidence type="ECO:0000313" key="9">
    <source>
        <dbReference type="EMBL" id="TPX35014.1"/>
    </source>
</evidence>
<dbReference type="Pfam" id="PF23240">
    <property type="entry name" value="HAT_PRP39_N"/>
    <property type="match status" value="1"/>
</dbReference>
<dbReference type="PROSITE" id="PS00236">
    <property type="entry name" value="NEUROTR_ION_CHANNEL"/>
    <property type="match status" value="1"/>
</dbReference>
<evidence type="ECO:0000256" key="3">
    <source>
        <dbReference type="ARBA" id="ARBA00022664"/>
    </source>
</evidence>
<keyword evidence="10" id="KW-1185">Reference proteome</keyword>
<reference evidence="9 10" key="1">
    <citation type="journal article" date="2019" name="Sci. Rep.">
        <title>Comparative genomics of chytrid fungi reveal insights into the obligate biotrophic and pathogenic lifestyle of Synchytrium endobioticum.</title>
        <authorList>
            <person name="van de Vossenberg B.T.L.H."/>
            <person name="Warris S."/>
            <person name="Nguyen H.D.T."/>
            <person name="van Gent-Pelzer M.P.E."/>
            <person name="Joly D.L."/>
            <person name="van de Geest H.C."/>
            <person name="Bonants P.J.M."/>
            <person name="Smith D.S."/>
            <person name="Levesque C.A."/>
            <person name="van der Lee T.A.J."/>
        </authorList>
    </citation>
    <scope>NUCLEOTIDE SEQUENCE [LARGE SCALE GENOMIC DNA]</scope>
    <source>
        <strain evidence="9 10">JEL517</strain>
    </source>
</reference>
<dbReference type="SMART" id="SM00386">
    <property type="entry name" value="HAT"/>
    <property type="match status" value="7"/>
</dbReference>
<dbReference type="GeneID" id="42003688"/>
<sequence>MASKETVNGTASTDAPKSEWDRFWDIVTKNPDDFTSWEFLIRLAETSGGGLTADSPESDIVNLRHCYDTFLAKFPLCFGYWKKYVDWENLLKGKDKAVETFERGVLAIHNSVELWTQYCQFRVENFPADEDSCRMLFERAVASVGYDFYSHSLWDKYIEWEESKGQVTNVVRILDKLIAIPLHQYARFFEKYLQFMGARPPAELVPADQLAELEEQVRHPPAGSEQAVPKNDDEMQLELRKAIYNLKSAVYMKTQEEVLKRWTFEGEIKRPYFHVKPLDESQLANWRKYLDFEEAEGNDARVIILYERCLVACALYDEFWLRYAHYMLSKNNTDGAQNVFYRACFTFIPASRPQARFAYAKFLESQGRAKEARDTYELILQATPGHVECTLRSSQFEMRQGSLETAVQILKKACEGATVDDRGKAYLSAQLAKLLFGSGDIEGCRTTLKEAVAKYSEARFLWMSYVVFEVNQPGAEALKYVREAYDLVKSSNLATPDKRDLSLRCLDVFLERCTDISIINTMESDFQKYSLPTAGGVSGAKKRALEDAASHPAKFVAGAAPVGAGPPVAPAGGYAQGYAYGAPTTAAY</sequence>
<dbReference type="EMBL" id="QEAO01000010">
    <property type="protein sequence ID" value="TPX35014.1"/>
    <property type="molecule type" value="Genomic_DNA"/>
</dbReference>
<dbReference type="InterPro" id="IPR059164">
    <property type="entry name" value="HAT_PRP39_C"/>
</dbReference>
<comment type="subcellular location">
    <subcellularLocation>
        <location evidence="2">Membrane</location>
    </subcellularLocation>
    <subcellularLocation>
        <location evidence="1">Nucleus</location>
    </subcellularLocation>
</comment>
<keyword evidence="4" id="KW-0677">Repeat</keyword>
<evidence type="ECO:0000256" key="1">
    <source>
        <dbReference type="ARBA" id="ARBA00004123"/>
    </source>
</evidence>
<gene>
    <name evidence="9" type="ORF">SmJEL517_g02463</name>
</gene>
<dbReference type="AlphaFoldDB" id="A0A507CAJ7"/>
<evidence type="ECO:0000313" key="10">
    <source>
        <dbReference type="Proteomes" id="UP000319731"/>
    </source>
</evidence>
<dbReference type="Proteomes" id="UP000319731">
    <property type="component" value="Unassembled WGS sequence"/>
</dbReference>
<dbReference type="PANTHER" id="PTHR17204:SF5">
    <property type="entry name" value="PRE-MRNA-PROCESSING FACTOR 39"/>
    <property type="match status" value="1"/>
</dbReference>
<dbReference type="GO" id="GO:0071004">
    <property type="term" value="C:U2-type prespliceosome"/>
    <property type="evidence" value="ECO:0007669"/>
    <property type="project" value="TreeGrafter"/>
</dbReference>
<evidence type="ECO:0000256" key="5">
    <source>
        <dbReference type="ARBA" id="ARBA00023136"/>
    </source>
</evidence>
<proteinExistence type="inferred from homology"/>
<keyword evidence="5" id="KW-0472">Membrane</keyword>
<dbReference type="InterPro" id="IPR011990">
    <property type="entry name" value="TPR-like_helical_dom_sf"/>
</dbReference>
<evidence type="ECO:0000256" key="6">
    <source>
        <dbReference type="ARBA" id="ARBA00023187"/>
    </source>
</evidence>
<keyword evidence="3" id="KW-0507">mRNA processing</keyword>
<dbReference type="GO" id="GO:0016020">
    <property type="term" value="C:membrane"/>
    <property type="evidence" value="ECO:0007669"/>
    <property type="project" value="UniProtKB-SubCell"/>
</dbReference>
<protein>
    <recommendedName>
        <fullName evidence="11">Suppressor of forked domain-containing protein</fullName>
    </recommendedName>
</protein>
<evidence type="ECO:0000256" key="8">
    <source>
        <dbReference type="ARBA" id="ARBA00038019"/>
    </source>
</evidence>
<dbReference type="PANTHER" id="PTHR17204">
    <property type="entry name" value="PRE-MRNA PROCESSING PROTEIN PRP39-RELATED"/>
    <property type="match status" value="1"/>
</dbReference>